<feature type="non-terminal residue" evidence="1">
    <location>
        <position position="1"/>
    </location>
</feature>
<proteinExistence type="predicted"/>
<dbReference type="Pfam" id="PF03564">
    <property type="entry name" value="DUF1759"/>
    <property type="match status" value="1"/>
</dbReference>
<reference evidence="1" key="1">
    <citation type="submission" date="2021-06" db="EMBL/GenBank/DDBJ databases">
        <authorList>
            <person name="Hodson N. C."/>
            <person name="Mongue J. A."/>
            <person name="Jaron S. K."/>
        </authorList>
    </citation>
    <scope>NUCLEOTIDE SEQUENCE</scope>
</reference>
<protein>
    <submittedName>
        <fullName evidence="1">Uncharacterized protein</fullName>
    </submittedName>
</protein>
<dbReference type="PANTHER" id="PTHR22954:SF3">
    <property type="entry name" value="PROTEIN CBG08539"/>
    <property type="match status" value="1"/>
</dbReference>
<evidence type="ECO:0000313" key="2">
    <source>
        <dbReference type="Proteomes" id="UP000708208"/>
    </source>
</evidence>
<dbReference type="AlphaFoldDB" id="A0A8J2LJ62"/>
<dbReference type="PANTHER" id="PTHR22954">
    <property type="entry name" value="RETROVIRAL PROTEASE-RELATED"/>
    <property type="match status" value="1"/>
</dbReference>
<dbReference type="InterPro" id="IPR005312">
    <property type="entry name" value="DUF1759"/>
</dbReference>
<sequence length="141" mass="16342">EWLSFYDLFKANIHANKKLEDVQKLQYLKSSVKGEAEKLLSTVQVIGTNYSTALQILEERYQNEREIVFDHIKRLVTQPNVNADSAKSLRDLVDTTSQCIGALSALNRNPENWNDIIVYLMLQKLDADTRRLWEISLDDKK</sequence>
<dbReference type="EMBL" id="CAJVCH010567479">
    <property type="protein sequence ID" value="CAG7832883.1"/>
    <property type="molecule type" value="Genomic_DNA"/>
</dbReference>
<organism evidence="1 2">
    <name type="scientific">Allacma fusca</name>
    <dbReference type="NCBI Taxonomy" id="39272"/>
    <lineage>
        <taxon>Eukaryota</taxon>
        <taxon>Metazoa</taxon>
        <taxon>Ecdysozoa</taxon>
        <taxon>Arthropoda</taxon>
        <taxon>Hexapoda</taxon>
        <taxon>Collembola</taxon>
        <taxon>Symphypleona</taxon>
        <taxon>Sminthuridae</taxon>
        <taxon>Allacma</taxon>
    </lineage>
</organism>
<accession>A0A8J2LJ62</accession>
<comment type="caution">
    <text evidence="1">The sequence shown here is derived from an EMBL/GenBank/DDBJ whole genome shotgun (WGS) entry which is preliminary data.</text>
</comment>
<feature type="non-terminal residue" evidence="1">
    <location>
        <position position="141"/>
    </location>
</feature>
<dbReference type="OrthoDB" id="5984724at2759"/>
<name>A0A8J2LJ62_9HEXA</name>
<evidence type="ECO:0000313" key="1">
    <source>
        <dbReference type="EMBL" id="CAG7832883.1"/>
    </source>
</evidence>
<gene>
    <name evidence="1" type="ORF">AFUS01_LOCUS42542</name>
</gene>
<dbReference type="Proteomes" id="UP000708208">
    <property type="component" value="Unassembled WGS sequence"/>
</dbReference>
<keyword evidence="2" id="KW-1185">Reference proteome</keyword>